<evidence type="ECO:0000313" key="1">
    <source>
        <dbReference type="EMBL" id="MED6259519.1"/>
    </source>
</evidence>
<keyword evidence="2" id="KW-1185">Reference proteome</keyword>
<sequence>MVTAGLVTCVEGGGGKRVTLKLGLPTTADGGRLKLGEEAKSERGREGESESFPGCRKCLRHFVSSQSMHV</sequence>
<gene>
    <name evidence="1" type="ORF">ATANTOWER_024440</name>
</gene>
<reference evidence="1 2" key="1">
    <citation type="submission" date="2021-07" db="EMBL/GenBank/DDBJ databases">
        <authorList>
            <person name="Palmer J.M."/>
        </authorList>
    </citation>
    <scope>NUCLEOTIDE SEQUENCE [LARGE SCALE GENOMIC DNA]</scope>
    <source>
        <strain evidence="1 2">AT_MEX2019</strain>
        <tissue evidence="1">Muscle</tissue>
    </source>
</reference>
<dbReference type="EMBL" id="JAHUTI010084211">
    <property type="protein sequence ID" value="MED6259519.1"/>
    <property type="molecule type" value="Genomic_DNA"/>
</dbReference>
<accession>A0ABU7CA99</accession>
<name>A0ABU7CA99_9TELE</name>
<proteinExistence type="predicted"/>
<protein>
    <submittedName>
        <fullName evidence="1">Uncharacterized protein</fullName>
    </submittedName>
</protein>
<dbReference type="Proteomes" id="UP001345963">
    <property type="component" value="Unassembled WGS sequence"/>
</dbReference>
<evidence type="ECO:0000313" key="2">
    <source>
        <dbReference type="Proteomes" id="UP001345963"/>
    </source>
</evidence>
<organism evidence="1 2">
    <name type="scientific">Ataeniobius toweri</name>
    <dbReference type="NCBI Taxonomy" id="208326"/>
    <lineage>
        <taxon>Eukaryota</taxon>
        <taxon>Metazoa</taxon>
        <taxon>Chordata</taxon>
        <taxon>Craniata</taxon>
        <taxon>Vertebrata</taxon>
        <taxon>Euteleostomi</taxon>
        <taxon>Actinopterygii</taxon>
        <taxon>Neopterygii</taxon>
        <taxon>Teleostei</taxon>
        <taxon>Neoteleostei</taxon>
        <taxon>Acanthomorphata</taxon>
        <taxon>Ovalentaria</taxon>
        <taxon>Atherinomorphae</taxon>
        <taxon>Cyprinodontiformes</taxon>
        <taxon>Goodeidae</taxon>
        <taxon>Ataeniobius</taxon>
    </lineage>
</organism>
<comment type="caution">
    <text evidence="1">The sequence shown here is derived from an EMBL/GenBank/DDBJ whole genome shotgun (WGS) entry which is preliminary data.</text>
</comment>